<evidence type="ECO:0000313" key="2">
    <source>
        <dbReference type="EMBL" id="GMS88581.1"/>
    </source>
</evidence>
<organism evidence="2 3">
    <name type="scientific">Pristionchus entomophagus</name>
    <dbReference type="NCBI Taxonomy" id="358040"/>
    <lineage>
        <taxon>Eukaryota</taxon>
        <taxon>Metazoa</taxon>
        <taxon>Ecdysozoa</taxon>
        <taxon>Nematoda</taxon>
        <taxon>Chromadorea</taxon>
        <taxon>Rhabditida</taxon>
        <taxon>Rhabditina</taxon>
        <taxon>Diplogasteromorpha</taxon>
        <taxon>Diplogasteroidea</taxon>
        <taxon>Neodiplogasteridae</taxon>
        <taxon>Pristionchus</taxon>
    </lineage>
</organism>
<gene>
    <name evidence="2" type="ORF">PENTCL1PPCAC_10756</name>
</gene>
<dbReference type="EMBL" id="BTSX01000003">
    <property type="protein sequence ID" value="GMS88581.1"/>
    <property type="molecule type" value="Genomic_DNA"/>
</dbReference>
<keyword evidence="3" id="KW-1185">Reference proteome</keyword>
<comment type="caution">
    <text evidence="2">The sequence shown here is derived from an EMBL/GenBank/DDBJ whole genome shotgun (WGS) entry which is preliminary data.</text>
</comment>
<evidence type="ECO:0000256" key="1">
    <source>
        <dbReference type="SAM" id="MobiDB-lite"/>
    </source>
</evidence>
<protein>
    <submittedName>
        <fullName evidence="2">Uncharacterized protein</fullName>
    </submittedName>
</protein>
<evidence type="ECO:0000313" key="3">
    <source>
        <dbReference type="Proteomes" id="UP001432027"/>
    </source>
</evidence>
<dbReference type="AlphaFoldDB" id="A0AAV5TAB8"/>
<feature type="region of interest" description="Disordered" evidence="1">
    <location>
        <begin position="1"/>
        <end position="25"/>
    </location>
</feature>
<dbReference type="Proteomes" id="UP001432027">
    <property type="component" value="Unassembled WGS sequence"/>
</dbReference>
<proteinExistence type="predicted"/>
<sequence>RQDKFDLPRLTMENSPAKRTREPATELTKDCGTCVNDWALLPIIINPAEKKEEVRSHPKEEQSSII</sequence>
<feature type="non-terminal residue" evidence="2">
    <location>
        <position position="1"/>
    </location>
</feature>
<name>A0AAV5TAB8_9BILA</name>
<accession>A0AAV5TAB8</accession>
<reference evidence="2" key="1">
    <citation type="submission" date="2023-10" db="EMBL/GenBank/DDBJ databases">
        <title>Genome assembly of Pristionchus species.</title>
        <authorList>
            <person name="Yoshida K."/>
            <person name="Sommer R.J."/>
        </authorList>
    </citation>
    <scope>NUCLEOTIDE SEQUENCE</scope>
    <source>
        <strain evidence="2">RS0144</strain>
    </source>
</reference>